<dbReference type="PRINTS" id="PR00111">
    <property type="entry name" value="ABHYDROLASE"/>
</dbReference>
<dbReference type="PANTHER" id="PTHR43798">
    <property type="entry name" value="MONOACYLGLYCEROL LIPASE"/>
    <property type="match status" value="1"/>
</dbReference>
<evidence type="ECO:0000313" key="2">
    <source>
        <dbReference type="EMBL" id="RDD84604.1"/>
    </source>
</evidence>
<dbReference type="AlphaFoldDB" id="A0A369UV25"/>
<evidence type="ECO:0000313" key="3">
    <source>
        <dbReference type="Proteomes" id="UP000253742"/>
    </source>
</evidence>
<dbReference type="Gene3D" id="3.40.50.1820">
    <property type="entry name" value="alpha/beta hydrolase"/>
    <property type="match status" value="1"/>
</dbReference>
<name>A0A369UV25_9ACTN</name>
<dbReference type="Pfam" id="PF00561">
    <property type="entry name" value="Abhydrolase_1"/>
    <property type="match status" value="1"/>
</dbReference>
<reference evidence="2 3" key="1">
    <citation type="submission" date="2018-07" db="EMBL/GenBank/DDBJ databases">
        <title>Genome guided investigation of antibiotics producing actinomycetales strain isolated from a Macau mangrove ecosystem.</title>
        <authorList>
            <person name="Hu D."/>
        </authorList>
    </citation>
    <scope>NUCLEOTIDE SEQUENCE [LARGE SCALE GENOMIC DNA]</scope>
    <source>
        <strain evidence="2 3">2297</strain>
    </source>
</reference>
<accession>A0A369UV25</accession>
<protein>
    <submittedName>
        <fullName evidence="2">Alpha/beta hydrolase</fullName>
    </submittedName>
</protein>
<dbReference type="PANTHER" id="PTHR43798:SF33">
    <property type="entry name" value="HYDROLASE, PUTATIVE (AFU_ORTHOLOGUE AFUA_2G14860)-RELATED"/>
    <property type="match status" value="1"/>
</dbReference>
<feature type="domain" description="AB hydrolase-1" evidence="1">
    <location>
        <begin position="28"/>
        <end position="259"/>
    </location>
</feature>
<gene>
    <name evidence="2" type="ORF">DVZ84_34165</name>
</gene>
<dbReference type="InterPro" id="IPR050266">
    <property type="entry name" value="AB_hydrolase_sf"/>
</dbReference>
<dbReference type="InterPro" id="IPR029058">
    <property type="entry name" value="AB_hydrolase_fold"/>
</dbReference>
<evidence type="ECO:0000259" key="1">
    <source>
        <dbReference type="Pfam" id="PF00561"/>
    </source>
</evidence>
<sequence>MSTTEIERDLRINGTVLHVRDTGEDALPVVLALHSLFLDGRAFERFAEAAAGRYRVVRPDFRGQGRSAPVDSDVIHLDTVTADVIALAESLGLTRAHLLAQSMGGDVAFRLATARPGLVKSIVALGTSARAEPAERLAGLREWVDSVGRHGFTGDLLERTMEIMFGERTRTDPAKRELVELWRSRISELPRTLRPAMAGVIERGTAVHLLPQINAPVLVVSGDEDRPRPVDWQDEMVEHLPHATLWRLEGVGHSPLLEAADKVLPRVLAFLDQVEETG</sequence>
<proteinExistence type="predicted"/>
<dbReference type="EMBL" id="QQBH01000038">
    <property type="protein sequence ID" value="RDD84604.1"/>
    <property type="molecule type" value="Genomic_DNA"/>
</dbReference>
<organism evidence="2 3">
    <name type="scientific">Streptomyces parvulus</name>
    <dbReference type="NCBI Taxonomy" id="146923"/>
    <lineage>
        <taxon>Bacteria</taxon>
        <taxon>Bacillati</taxon>
        <taxon>Actinomycetota</taxon>
        <taxon>Actinomycetes</taxon>
        <taxon>Kitasatosporales</taxon>
        <taxon>Streptomycetaceae</taxon>
        <taxon>Streptomyces</taxon>
    </lineage>
</organism>
<dbReference type="RefSeq" id="WP_114532926.1">
    <property type="nucleotide sequence ID" value="NZ_QQBH01000038.1"/>
</dbReference>
<dbReference type="GO" id="GO:0047372">
    <property type="term" value="F:monoacylglycerol lipase activity"/>
    <property type="evidence" value="ECO:0007669"/>
    <property type="project" value="TreeGrafter"/>
</dbReference>
<comment type="caution">
    <text evidence="2">The sequence shown here is derived from an EMBL/GenBank/DDBJ whole genome shotgun (WGS) entry which is preliminary data.</text>
</comment>
<dbReference type="GO" id="GO:0046464">
    <property type="term" value="P:acylglycerol catabolic process"/>
    <property type="evidence" value="ECO:0007669"/>
    <property type="project" value="TreeGrafter"/>
</dbReference>
<dbReference type="OrthoDB" id="3601922at2"/>
<keyword evidence="2" id="KW-0378">Hydrolase</keyword>
<dbReference type="InterPro" id="IPR000073">
    <property type="entry name" value="AB_hydrolase_1"/>
</dbReference>
<dbReference type="GO" id="GO:0016020">
    <property type="term" value="C:membrane"/>
    <property type="evidence" value="ECO:0007669"/>
    <property type="project" value="TreeGrafter"/>
</dbReference>
<dbReference type="SUPFAM" id="SSF53474">
    <property type="entry name" value="alpha/beta-Hydrolases"/>
    <property type="match status" value="1"/>
</dbReference>
<dbReference type="Proteomes" id="UP000253742">
    <property type="component" value="Unassembled WGS sequence"/>
</dbReference>